<feature type="transmembrane region" description="Helical" evidence="4">
    <location>
        <begin position="329"/>
        <end position="349"/>
    </location>
</feature>
<dbReference type="PANTHER" id="PTHR48085">
    <property type="entry name" value="CADMIUM/ZINC-TRANSPORTING ATPASE HMA2-RELATED"/>
    <property type="match status" value="1"/>
</dbReference>
<dbReference type="EMBL" id="BSOJ01000015">
    <property type="protein sequence ID" value="GLR26577.1"/>
    <property type="molecule type" value="Genomic_DNA"/>
</dbReference>
<dbReference type="Gene3D" id="2.70.150.10">
    <property type="entry name" value="Calcium-transporting ATPase, cytoplasmic transduction domain A"/>
    <property type="match status" value="1"/>
</dbReference>
<dbReference type="SUPFAM" id="SSF55008">
    <property type="entry name" value="HMA, heavy metal-associated domain"/>
    <property type="match status" value="1"/>
</dbReference>
<dbReference type="InterPro" id="IPR001757">
    <property type="entry name" value="P_typ_ATPase"/>
</dbReference>
<evidence type="ECO:0000313" key="7">
    <source>
        <dbReference type="Proteomes" id="UP001156664"/>
    </source>
</evidence>
<evidence type="ECO:0000259" key="5">
    <source>
        <dbReference type="Pfam" id="PF00122"/>
    </source>
</evidence>
<dbReference type="InterPro" id="IPR023298">
    <property type="entry name" value="ATPase_P-typ_TM_dom_sf"/>
</dbReference>
<evidence type="ECO:0000256" key="1">
    <source>
        <dbReference type="ARBA" id="ARBA00006024"/>
    </source>
</evidence>
<gene>
    <name evidence="6" type="ORF">GCM10007875_16670</name>
</gene>
<dbReference type="InterPro" id="IPR051014">
    <property type="entry name" value="Cation_Transport_ATPase_IB"/>
</dbReference>
<name>A0ABQ5YR76_9BURK</name>
<dbReference type="Proteomes" id="UP001156664">
    <property type="component" value="Unassembled WGS sequence"/>
</dbReference>
<feature type="transmembrane region" description="Helical" evidence="4">
    <location>
        <begin position="361"/>
        <end position="385"/>
    </location>
</feature>
<evidence type="ECO:0000256" key="3">
    <source>
        <dbReference type="ARBA" id="ARBA00047308"/>
    </source>
</evidence>
<dbReference type="SUPFAM" id="SSF81653">
    <property type="entry name" value="Calcium ATPase, transduction domain A"/>
    <property type="match status" value="1"/>
</dbReference>
<comment type="catalytic activity">
    <reaction evidence="3">
        <text>Zn(2+)(in) + ATP + H2O = Zn(2+)(out) + ADP + phosphate + H(+)</text>
        <dbReference type="Rhea" id="RHEA:20621"/>
        <dbReference type="ChEBI" id="CHEBI:15377"/>
        <dbReference type="ChEBI" id="CHEBI:15378"/>
        <dbReference type="ChEBI" id="CHEBI:29105"/>
        <dbReference type="ChEBI" id="CHEBI:30616"/>
        <dbReference type="ChEBI" id="CHEBI:43474"/>
        <dbReference type="ChEBI" id="CHEBI:456216"/>
        <dbReference type="EC" id="7.2.2.12"/>
    </reaction>
</comment>
<dbReference type="SUPFAM" id="SSF81665">
    <property type="entry name" value="Calcium ATPase, transmembrane domain M"/>
    <property type="match status" value="1"/>
</dbReference>
<dbReference type="Pfam" id="PF00122">
    <property type="entry name" value="E1-E2_ATPase"/>
    <property type="match status" value="1"/>
</dbReference>
<dbReference type="EC" id="7.2.2.12" evidence="2"/>
<evidence type="ECO:0000313" key="6">
    <source>
        <dbReference type="EMBL" id="GLR26577.1"/>
    </source>
</evidence>
<comment type="caution">
    <text evidence="6">The sequence shown here is derived from an EMBL/GenBank/DDBJ whole genome shotgun (WGS) entry which is preliminary data.</text>
</comment>
<sequence>MIQSRRTTHSASDSKLLLYVPAMDCANEEREIRQLLKGVVAESALHFHLSNRQIEVQVDPGQIDEIIQPIRKAGFEVQLIQAREDSEALLSRQSRLEALRASVALVFALTAEFIHVLKFDDGPFQYVGMLFAGVGILLAGGSTYRKGLIAIRQLRMNISALMSVAVTGAFLIGQWPEAAMVMALYACAEWIEARSVGRAKNAVHALLKLRPERVHMQQCCGGWNEVSVDQVPRDSLIRIRPGARVPLDGVIESGQSTLDESSLTGESMPVDKHPGSVVYAGTLNQTAELTVRVTATSTEGVLSQVIAAVEQAQQSRAPTQGLVDRFARWYTPLVFFIALGVAFAGPLLWHLSWLGASYKAFVLLVIACPCALVISTPVTIVSGLARAARMGVVIKGGA</sequence>
<feature type="domain" description="P-type ATPase A" evidence="5">
    <location>
        <begin position="211"/>
        <end position="310"/>
    </location>
</feature>
<feature type="transmembrane region" description="Helical" evidence="4">
    <location>
        <begin position="98"/>
        <end position="117"/>
    </location>
</feature>
<dbReference type="InterPro" id="IPR036163">
    <property type="entry name" value="HMA_dom_sf"/>
</dbReference>
<dbReference type="PANTHER" id="PTHR48085:SF5">
    <property type="entry name" value="CADMIUM_ZINC-TRANSPORTING ATPASE HMA4-RELATED"/>
    <property type="match status" value="1"/>
</dbReference>
<feature type="transmembrane region" description="Helical" evidence="4">
    <location>
        <begin position="123"/>
        <end position="144"/>
    </location>
</feature>
<dbReference type="InterPro" id="IPR059000">
    <property type="entry name" value="ATPase_P-type_domA"/>
</dbReference>
<dbReference type="NCBIfam" id="TIGR01494">
    <property type="entry name" value="ATPase_P-type"/>
    <property type="match status" value="1"/>
</dbReference>
<accession>A0ABQ5YR76</accession>
<keyword evidence="4" id="KW-1133">Transmembrane helix</keyword>
<evidence type="ECO:0000256" key="4">
    <source>
        <dbReference type="SAM" id="Phobius"/>
    </source>
</evidence>
<reference evidence="7" key="1">
    <citation type="journal article" date="2019" name="Int. J. Syst. Evol. Microbiol.">
        <title>The Global Catalogue of Microorganisms (GCM) 10K type strain sequencing project: providing services to taxonomists for standard genome sequencing and annotation.</title>
        <authorList>
            <consortium name="The Broad Institute Genomics Platform"/>
            <consortium name="The Broad Institute Genome Sequencing Center for Infectious Disease"/>
            <person name="Wu L."/>
            <person name="Ma J."/>
        </authorList>
    </citation>
    <scope>NUCLEOTIDE SEQUENCE [LARGE SCALE GENOMIC DNA]</scope>
    <source>
        <strain evidence="7">NBRC 105857</strain>
    </source>
</reference>
<protein>
    <recommendedName>
        <fullName evidence="2">P-type Zn(2+) transporter</fullName>
        <ecNumber evidence="2">7.2.2.12</ecNumber>
    </recommendedName>
</protein>
<keyword evidence="4" id="KW-0812">Transmembrane</keyword>
<evidence type="ECO:0000256" key="2">
    <source>
        <dbReference type="ARBA" id="ARBA00039097"/>
    </source>
</evidence>
<keyword evidence="7" id="KW-1185">Reference proteome</keyword>
<organism evidence="6 7">
    <name type="scientific">Limnobacter litoralis</name>
    <dbReference type="NCBI Taxonomy" id="481366"/>
    <lineage>
        <taxon>Bacteria</taxon>
        <taxon>Pseudomonadati</taxon>
        <taxon>Pseudomonadota</taxon>
        <taxon>Betaproteobacteria</taxon>
        <taxon>Burkholderiales</taxon>
        <taxon>Burkholderiaceae</taxon>
        <taxon>Limnobacter</taxon>
    </lineage>
</organism>
<proteinExistence type="inferred from homology"/>
<comment type="similarity">
    <text evidence="1">Belongs to the cation transport ATPase (P-type) (TC 3.A.3) family. Type IB subfamily.</text>
</comment>
<dbReference type="Gene3D" id="3.30.70.100">
    <property type="match status" value="1"/>
</dbReference>
<dbReference type="InterPro" id="IPR008250">
    <property type="entry name" value="ATPase_P-typ_transduc_dom_A_sf"/>
</dbReference>
<keyword evidence="4" id="KW-0472">Membrane</keyword>